<dbReference type="EMBL" id="FNNP01000019">
    <property type="protein sequence ID" value="SDX94911.1"/>
    <property type="molecule type" value="Genomic_DNA"/>
</dbReference>
<evidence type="ECO:0008006" key="3">
    <source>
        <dbReference type="Google" id="ProtNLM"/>
    </source>
</evidence>
<dbReference type="RefSeq" id="WP_074739567.1">
    <property type="nucleotide sequence ID" value="NZ_FNNP01000019.1"/>
</dbReference>
<reference evidence="2" key="1">
    <citation type="submission" date="2016-10" db="EMBL/GenBank/DDBJ databases">
        <authorList>
            <person name="Varghese N."/>
            <person name="Submissions S."/>
        </authorList>
    </citation>
    <scope>NUCLEOTIDE SEQUENCE [LARGE SCALE GENOMIC DNA]</scope>
    <source>
        <strain evidence="2">DSM 27839</strain>
    </source>
</reference>
<name>A0A1H3FVC8_9RHOB</name>
<evidence type="ECO:0000313" key="2">
    <source>
        <dbReference type="Proteomes" id="UP000183400"/>
    </source>
</evidence>
<dbReference type="Gene3D" id="3.40.50.300">
    <property type="entry name" value="P-loop containing nucleotide triphosphate hydrolases"/>
    <property type="match status" value="1"/>
</dbReference>
<dbReference type="Proteomes" id="UP000183400">
    <property type="component" value="Unassembled WGS sequence"/>
</dbReference>
<dbReference type="InterPro" id="IPR027417">
    <property type="entry name" value="P-loop_NTPase"/>
</dbReference>
<dbReference type="PANTHER" id="PTHR36978">
    <property type="entry name" value="P-LOOP CONTAINING NUCLEOTIDE TRIPHOSPHATE HYDROLASE"/>
    <property type="match status" value="1"/>
</dbReference>
<evidence type="ECO:0000313" key="1">
    <source>
        <dbReference type="EMBL" id="SDX94911.1"/>
    </source>
</evidence>
<dbReference type="STRING" id="985054.SAMN05444358_1195"/>
<accession>A0A1H3FVC8</accession>
<dbReference type="AlphaFoldDB" id="A0A1H3FVC8"/>
<sequence length="206" mass="22845">MGLSVIGAGFGRTGTESLKRALEILELGPCYHMYEVLPHAERVAVWRAAASGETPNWDDVFSEYNATVDWPGAYFWRELSAHFPKAKIILSVRDADSWYESMDNTILPILRNSDDPKSIGVKLIADGVFGGNIADRDHMVSVYKKNIADIQAEFGEDRLLTYELGSGWDPLCDFLGCPIPDQPYPRGNATDEFQRKVDAITDAPSG</sequence>
<protein>
    <recommendedName>
        <fullName evidence="3">Sulfotransferase family protein</fullName>
    </recommendedName>
</protein>
<dbReference type="SUPFAM" id="SSF52540">
    <property type="entry name" value="P-loop containing nucleoside triphosphate hydrolases"/>
    <property type="match status" value="1"/>
</dbReference>
<keyword evidence="2" id="KW-1185">Reference proteome</keyword>
<proteinExistence type="predicted"/>
<dbReference type="PANTHER" id="PTHR36978:SF4">
    <property type="entry name" value="P-LOOP CONTAINING NUCLEOSIDE TRIPHOSPHATE HYDROLASE PROTEIN"/>
    <property type="match status" value="1"/>
</dbReference>
<dbReference type="Pfam" id="PF17784">
    <property type="entry name" value="Sulfotransfer_4"/>
    <property type="match status" value="1"/>
</dbReference>
<gene>
    <name evidence="1" type="ORF">SAMN05444358_1195</name>
</gene>
<organism evidence="1 2">
    <name type="scientific">Ruegeria halocynthiae</name>
    <dbReference type="NCBI Taxonomy" id="985054"/>
    <lineage>
        <taxon>Bacteria</taxon>
        <taxon>Pseudomonadati</taxon>
        <taxon>Pseudomonadota</taxon>
        <taxon>Alphaproteobacteria</taxon>
        <taxon>Rhodobacterales</taxon>
        <taxon>Roseobacteraceae</taxon>
        <taxon>Ruegeria</taxon>
    </lineage>
</organism>
<dbReference type="InterPro" id="IPR040632">
    <property type="entry name" value="Sulfotransfer_4"/>
</dbReference>